<comment type="caution">
    <text evidence="11">The sequence shown here is derived from an EMBL/GenBank/DDBJ whole genome shotgun (WGS) entry which is preliminary data.</text>
</comment>
<reference evidence="11 12" key="1">
    <citation type="journal article" date="2023" name="Sci. Data">
        <title>Genome assembly of the Korean intertidal mud-creeper Batillaria attramentaria.</title>
        <authorList>
            <person name="Patra A.K."/>
            <person name="Ho P.T."/>
            <person name="Jun S."/>
            <person name="Lee S.J."/>
            <person name="Kim Y."/>
            <person name="Won Y.J."/>
        </authorList>
    </citation>
    <scope>NUCLEOTIDE SEQUENCE [LARGE SCALE GENOMIC DNA]</scope>
    <source>
        <strain evidence="11">Wonlab-2016</strain>
    </source>
</reference>
<feature type="compositionally biased region" description="Gly residues" evidence="9">
    <location>
        <begin position="2266"/>
        <end position="2276"/>
    </location>
</feature>
<evidence type="ECO:0000256" key="2">
    <source>
        <dbReference type="ARBA" id="ARBA00006210"/>
    </source>
</evidence>
<feature type="compositionally biased region" description="Polar residues" evidence="9">
    <location>
        <begin position="1783"/>
        <end position="1794"/>
    </location>
</feature>
<feature type="compositionally biased region" description="Polar residues" evidence="9">
    <location>
        <begin position="1480"/>
        <end position="1515"/>
    </location>
</feature>
<feature type="compositionally biased region" description="Low complexity" evidence="9">
    <location>
        <begin position="1795"/>
        <end position="1810"/>
    </location>
</feature>
<feature type="compositionally biased region" description="Low complexity" evidence="9">
    <location>
        <begin position="2533"/>
        <end position="2546"/>
    </location>
</feature>
<keyword evidence="12" id="KW-1185">Reference proteome</keyword>
<feature type="region of interest" description="Disordered" evidence="9">
    <location>
        <begin position="543"/>
        <end position="602"/>
    </location>
</feature>
<feature type="compositionally biased region" description="Low complexity" evidence="9">
    <location>
        <begin position="1951"/>
        <end position="1994"/>
    </location>
</feature>
<feature type="compositionally biased region" description="Low complexity" evidence="9">
    <location>
        <begin position="1264"/>
        <end position="1275"/>
    </location>
</feature>
<keyword evidence="7" id="KW-0539">Nucleus</keyword>
<feature type="compositionally biased region" description="Polar residues" evidence="9">
    <location>
        <begin position="2347"/>
        <end position="2361"/>
    </location>
</feature>
<evidence type="ECO:0000256" key="5">
    <source>
        <dbReference type="ARBA" id="ARBA00023159"/>
    </source>
</evidence>
<organism evidence="11 12">
    <name type="scientific">Batillaria attramentaria</name>
    <dbReference type="NCBI Taxonomy" id="370345"/>
    <lineage>
        <taxon>Eukaryota</taxon>
        <taxon>Metazoa</taxon>
        <taxon>Spiralia</taxon>
        <taxon>Lophotrochozoa</taxon>
        <taxon>Mollusca</taxon>
        <taxon>Gastropoda</taxon>
        <taxon>Caenogastropoda</taxon>
        <taxon>Sorbeoconcha</taxon>
        <taxon>Cerithioidea</taxon>
        <taxon>Batillariidae</taxon>
        <taxon>Batillaria</taxon>
    </lineage>
</organism>
<dbReference type="GO" id="GO:0005634">
    <property type="term" value="C:nucleus"/>
    <property type="evidence" value="ECO:0007669"/>
    <property type="project" value="UniProtKB-SubCell"/>
</dbReference>
<feature type="compositionally biased region" description="Low complexity" evidence="9">
    <location>
        <begin position="2277"/>
        <end position="2288"/>
    </location>
</feature>
<feature type="compositionally biased region" description="Polar residues" evidence="9">
    <location>
        <begin position="1653"/>
        <end position="1666"/>
    </location>
</feature>
<feature type="compositionally biased region" description="Polar residues" evidence="9">
    <location>
        <begin position="1442"/>
        <end position="1451"/>
    </location>
</feature>
<dbReference type="PANTHER" id="PTHR12881">
    <property type="entry name" value="MEDIATOR OF RNA POLYMERASE II TRANSCRIPTION SUBUNIT 1"/>
    <property type="match status" value="1"/>
</dbReference>
<feature type="compositionally biased region" description="Low complexity" evidence="9">
    <location>
        <begin position="2574"/>
        <end position="2588"/>
    </location>
</feature>
<dbReference type="Proteomes" id="UP001519460">
    <property type="component" value="Unassembled WGS sequence"/>
</dbReference>
<feature type="compositionally biased region" description="Low complexity" evidence="9">
    <location>
        <begin position="1687"/>
        <end position="1715"/>
    </location>
</feature>
<feature type="compositionally biased region" description="Polar residues" evidence="9">
    <location>
        <begin position="1401"/>
        <end position="1413"/>
    </location>
</feature>
<dbReference type="InterPro" id="IPR019680">
    <property type="entry name" value="Mediator_Med1"/>
</dbReference>
<feature type="compositionally biased region" description="Low complexity" evidence="9">
    <location>
        <begin position="1765"/>
        <end position="1782"/>
    </location>
</feature>
<evidence type="ECO:0000313" key="12">
    <source>
        <dbReference type="Proteomes" id="UP001519460"/>
    </source>
</evidence>
<feature type="region of interest" description="Disordered" evidence="9">
    <location>
        <begin position="1264"/>
        <end position="1292"/>
    </location>
</feature>
<feature type="compositionally biased region" description="Gly residues" evidence="9">
    <location>
        <begin position="1642"/>
        <end position="1651"/>
    </location>
</feature>
<feature type="region of interest" description="Disordered" evidence="9">
    <location>
        <begin position="794"/>
        <end position="861"/>
    </location>
</feature>
<feature type="compositionally biased region" description="Polar residues" evidence="9">
    <location>
        <begin position="1095"/>
        <end position="1107"/>
    </location>
</feature>
<feature type="compositionally biased region" description="Low complexity" evidence="9">
    <location>
        <begin position="1734"/>
        <end position="1749"/>
    </location>
</feature>
<feature type="compositionally biased region" description="Low complexity" evidence="9">
    <location>
        <begin position="1335"/>
        <end position="1356"/>
    </location>
</feature>
<feature type="compositionally biased region" description="Low complexity" evidence="9">
    <location>
        <begin position="1667"/>
        <end position="1679"/>
    </location>
</feature>
<feature type="compositionally biased region" description="Low complexity" evidence="9">
    <location>
        <begin position="727"/>
        <end position="738"/>
    </location>
</feature>
<feature type="compositionally biased region" description="Low complexity" evidence="9">
    <location>
        <begin position="1376"/>
        <end position="1400"/>
    </location>
</feature>
<feature type="compositionally biased region" description="Polar residues" evidence="9">
    <location>
        <begin position="2368"/>
        <end position="2380"/>
    </location>
</feature>
<feature type="compositionally biased region" description="Polar residues" evidence="9">
    <location>
        <begin position="1560"/>
        <end position="1607"/>
    </location>
</feature>
<evidence type="ECO:0000256" key="7">
    <source>
        <dbReference type="ARBA" id="ARBA00023242"/>
    </source>
</evidence>
<proteinExistence type="inferred from homology"/>
<dbReference type="EMBL" id="JACVVK020000051">
    <property type="protein sequence ID" value="KAK7498356.1"/>
    <property type="molecule type" value="Genomic_DNA"/>
</dbReference>
<evidence type="ECO:0000256" key="1">
    <source>
        <dbReference type="ARBA" id="ARBA00004123"/>
    </source>
</evidence>
<feature type="compositionally biased region" description="Polar residues" evidence="9">
    <location>
        <begin position="2111"/>
        <end position="2154"/>
    </location>
</feature>
<keyword evidence="4" id="KW-0805">Transcription regulation</keyword>
<feature type="compositionally biased region" description="Polar residues" evidence="9">
    <location>
        <begin position="1939"/>
        <end position="1950"/>
    </location>
</feature>
<feature type="compositionally biased region" description="Pro residues" evidence="9">
    <location>
        <begin position="1111"/>
        <end position="1124"/>
    </location>
</feature>
<dbReference type="GO" id="GO:0045944">
    <property type="term" value="P:positive regulation of transcription by RNA polymerase II"/>
    <property type="evidence" value="ECO:0007669"/>
    <property type="project" value="UniProtKB-ARBA"/>
</dbReference>
<evidence type="ECO:0000259" key="10">
    <source>
        <dbReference type="Pfam" id="PF10744"/>
    </source>
</evidence>
<gene>
    <name evidence="11" type="ORF">BaRGS_00010310</name>
</gene>
<evidence type="ECO:0000256" key="8">
    <source>
        <dbReference type="ARBA" id="ARBA00031254"/>
    </source>
</evidence>
<evidence type="ECO:0000256" key="6">
    <source>
        <dbReference type="ARBA" id="ARBA00023163"/>
    </source>
</evidence>
<feature type="domain" description="Mediator complex subunit Med1" evidence="10">
    <location>
        <begin position="79"/>
        <end position="428"/>
    </location>
</feature>
<feature type="region of interest" description="Disordered" evidence="9">
    <location>
        <begin position="1037"/>
        <end position="1172"/>
    </location>
</feature>
<evidence type="ECO:0000256" key="3">
    <source>
        <dbReference type="ARBA" id="ARBA00020612"/>
    </source>
</evidence>
<evidence type="ECO:0000256" key="4">
    <source>
        <dbReference type="ARBA" id="ARBA00023015"/>
    </source>
</evidence>
<feature type="compositionally biased region" description="Basic and acidic residues" evidence="9">
    <location>
        <begin position="2467"/>
        <end position="2478"/>
    </location>
</feature>
<feature type="region of interest" description="Disordered" evidence="9">
    <location>
        <begin position="1309"/>
        <end position="1356"/>
    </location>
</feature>
<feature type="region of interest" description="Disordered" evidence="9">
    <location>
        <begin position="2248"/>
        <end position="2630"/>
    </location>
</feature>
<feature type="compositionally biased region" description="Polar residues" evidence="9">
    <location>
        <begin position="2063"/>
        <end position="2104"/>
    </location>
</feature>
<sequence>MARPVRRAGIDDVTMTQAVTPGWGIEDAEMKKKQTALMEKLRNKRSSQHRSWTESLKSIRTAVVDRRLQADSTERTQVQKCLDTLQRAMKVISQQSLVERLESVARQQTLTFNVSSSDPPSVTLQADMFYVEIVMNKGGGVKEVKVCHELTEILSRGDFAEFTSHLEGLQSIYKVTGEKKLKSKAYLALQSLERDLNQLAQFQNSISGVANYIHKSPLGILLPRTAGKPMKLIYFVSPYDLLDKKSLSAHPMTVEAITEHGLGRSVTVCLEPGPPSKLQTMPLLMVSKTPDSKSLPSFSGWNHMNSATLPACFVLVLPQPIPVATSVLQKIKSLTELDVSKDAGSQSLLSLILDSNSDGKMKKDQRLFVSLPDQQHTYIINGVAGGPLEEPGVMVSRIPFTHPTHVPQILNLLRQQLLFNSILASCVRPSAKKDLSCSLGFEMTVISLQQLMVVFEHPAYDTMVTVDVDMSDITSLKCRLLCSGSEQSLCSDDYAARVLQRCLSLPILLWSLVRKGRDQLEKLMEAAKARALEQARRVREAAEWAAQMRQPRVQPTSIPTKGRPPPPQPPPPQTPSYPPTPSPVTSNPPSVGGMGDLRGIGAGVDLLGSSPPGYNMATMGPGGDSMDKLNNPLLANLLDNERGHASPVSTSSSSLSATVSESPMLSKLLEDNISVATNVNPIPFPPMQQKTNKRVRKRRSQSELQAGRSPKRASDSEASDRLASVDFESSSSPFESSLGGSGGLTSFAHQMGAAPARPPSQGQMSGVIDLTDENNMPESSLKKLVDSVDSFMHKEGRAGGVTPDSELTALLSETDAARSPANLRNNQSTGPKNENASTSPEGVLAGSGEVGKASPSDPLASQASVVGGLASMLGGHKARSLSHTSPTTLAAFLGHGQARPRRELDVGLQSSGALKQQLQQLPQEYPHHPHQVSPTSIAISSTSPMLPRPKVVSSSSMTDMLDIKPVVTGKKGGLKQANSTESMLDKRSSMPGLFEKFEFTGQSLPSLSVSTGNVTLSASGLEEETVAPKVRLKLTHPFRTHQVKSQSLDTAVVQSPSSAGSKSSNSNTFDFRSDEEDDDHMPPMNYVPSAERLSVYSSSPTRLQISSKGKPPTPATTPEDSPPVKPEKYKRKDKGSSNSTKRKKDRDDSKKEKKKKKLEHMSVYQSTGKEPMYRAATIEGDQKSGTKLKIRVTKEPNKTLSPLKESTKMEKMSVQKLSEKMNDVTKRRSSSPIVEKLVLSKQDIRDHSALQDVGKDATQLYRSALASSGKSPKAGSGKGGVGGSNNVLSKADPKLAKATIRLKPLNIAASTSTSVTLTPSVKTASSSRSAERQRSQSSITTPVSTPTSGTLSLSSILPNAPTASSVASLPPIPKLSSSASATSASASSTGKTSSSNTNTAVSKNSSAGVNSSLGSASPKVVGGSPSVTSSGGGRPQPAPGTANATVKSSPNFVGAGANKMSGSGGVQKSSAGVGGVMHRNVNSTGVGGSQKSSGNLAQGATTAQKISSVASQSGAVQKPPGTAPNQFAGPHRMSNASNQTTGPQRGPVSGQGGPQRAGGVTNQGTSPQRTLSAGTGQKLSSGVNQASLQKVSSGTQQKTSNIPNQQGPAKAPGMLNQNVGFQKSATQQGAASHKLGGAASQAGGGAGGGGLQRTPSANQSNSGQKNTTQSGLSQKTQGTTTGGGQGQRQSGNQGRSTPSGGPSGGRSVVRNNSVSGSGGGRTPPNHLPINRSLSTPGQRSGSGSSPRTPAGQSPSTPSAPSFPNSSPQRSVTSSPSSVSQRTGNSLQANTSQKNTSSSQGQRQTGSAQTSASQRPTPSLQSSQRLGNTPGSSPNQRPASTPGISSAGDPRGSSGAGQSPGYPVRPSSAGPRQNSSPIGSRTSSPSSSGQRLSSSPSRTSSPMGHRQSSGSSAGAGAGISPLVSRSVSSGGGRDSPLLPRQNSSGSLNVTGVSRQNSSGRSSSSTTTVASNQTSSSTSTVGGNSSTPSRSATSSAGNNAQSVSGGKQAATGNSVNSTTVGSSSSVRQQSTTTSVSSSSVSRTSTGSSVVSSSGNPSVNSISTSKPASNASGPVSNKSVASGTSKVTASTGVAFSKSVASGASKVTTGAGAASSKTLPNSTDASNKTTASSGISGANTGKMTMPGSSPLTRSPSINSTMSVTSTCAAATTSTASVPSSDSAALSSSVTNAITKPLSATGLSNSVSSSAPTSTAGMTAGTTGSASKAVPAPRGRKNSLSAIVSKLATRVSAVASGTGTDGAESTPETGVGSGSGGGNGEGSNPQKVSAAGQARRRSAADSEGQGDQQPKAPVKRPASVSSLSPPGVEQKVQRLDSFSKPNASTPGAVATTMPSPAHSTPPQHLSSAPMMPSSITDKGQKSSAGERSSPSLREPSASSTHDCDDVGLDLSMPKDKARPKVSQPPVKSDSHGRVSPKESTVTPASSQSTPPIQGLEKQAAVAVSGTKFNGDSSREKPRGETEVFKVPTPKPQAGEEGEERGVGADRICSSRPAPGSPLSDASSPGNDLVIDCGESPNLSTSRPPSSAAASTPPLPVQPSPKRVAELANEVGVSQGLGRSSPSISPAKAAAPSPGFRVVKNSPQPSPHPKPSSRHNSPVPSSPAPKEMSTNSPCEIDDELMDAALMGFDGS</sequence>
<feature type="compositionally biased region" description="Low complexity" evidence="9">
    <location>
        <begin position="1414"/>
        <end position="1429"/>
    </location>
</feature>
<comment type="subcellular location">
    <subcellularLocation>
        <location evidence="1">Nucleus</location>
    </subcellularLocation>
</comment>
<name>A0ABD0LFU7_9CAEN</name>
<feature type="compositionally biased region" description="Low complexity" evidence="9">
    <location>
        <begin position="1310"/>
        <end position="1328"/>
    </location>
</feature>
<protein>
    <recommendedName>
        <fullName evidence="3">Mediator of RNA polymerase II transcription subunit 1</fullName>
    </recommendedName>
    <alternativeName>
        <fullName evidence="8">Mediator complex subunit 1</fullName>
    </alternativeName>
</protein>
<feature type="region of interest" description="Disordered" evidence="9">
    <location>
        <begin position="1374"/>
        <end position="2232"/>
    </location>
</feature>
<feature type="compositionally biased region" description="Low complexity" evidence="9">
    <location>
        <begin position="1874"/>
        <end position="1913"/>
    </location>
</feature>
<accession>A0ABD0LFU7</accession>
<feature type="region of interest" description="Disordered" evidence="9">
    <location>
        <begin position="927"/>
        <end position="953"/>
    </location>
</feature>
<keyword evidence="5" id="KW-0010">Activator</keyword>
<feature type="compositionally biased region" description="Polar residues" evidence="9">
    <location>
        <begin position="1043"/>
        <end position="1054"/>
    </location>
</feature>
<feature type="compositionally biased region" description="Low complexity" evidence="9">
    <location>
        <begin position="2381"/>
        <end position="2394"/>
    </location>
</feature>
<dbReference type="Pfam" id="PF10744">
    <property type="entry name" value="Med1"/>
    <property type="match status" value="1"/>
</dbReference>
<dbReference type="PANTHER" id="PTHR12881:SF10">
    <property type="entry name" value="MEDIATOR OF RNA POLYMERASE II TRANSCRIPTION SUBUNIT 1"/>
    <property type="match status" value="1"/>
</dbReference>
<dbReference type="InterPro" id="IPR051999">
    <property type="entry name" value="Mediator_complex_subunit_1"/>
</dbReference>
<evidence type="ECO:0000313" key="11">
    <source>
        <dbReference type="EMBL" id="KAK7498356.1"/>
    </source>
</evidence>
<feature type="compositionally biased region" description="Low complexity" evidence="9">
    <location>
        <begin position="2199"/>
        <end position="2224"/>
    </location>
</feature>
<feature type="compositionally biased region" description="Low complexity" evidence="9">
    <location>
        <begin position="2009"/>
        <end position="2062"/>
    </location>
</feature>
<feature type="compositionally biased region" description="Polar residues" evidence="9">
    <location>
        <begin position="1750"/>
        <end position="1764"/>
    </location>
</feature>
<feature type="compositionally biased region" description="Polar residues" evidence="9">
    <location>
        <begin position="1615"/>
        <end position="1630"/>
    </location>
</feature>
<feature type="region of interest" description="Disordered" evidence="9">
    <location>
        <begin position="677"/>
        <end position="782"/>
    </location>
</feature>
<feature type="compositionally biased region" description="Polar residues" evidence="9">
    <location>
        <begin position="822"/>
        <end position="840"/>
    </location>
</feature>
<feature type="compositionally biased region" description="Low complexity" evidence="9">
    <location>
        <begin position="1055"/>
        <end position="1066"/>
    </location>
</feature>
<feature type="compositionally biased region" description="Gly residues" evidence="9">
    <location>
        <begin position="592"/>
        <end position="602"/>
    </location>
</feature>
<feature type="compositionally biased region" description="Pro residues" evidence="9">
    <location>
        <begin position="562"/>
        <end position="582"/>
    </location>
</feature>
<feature type="compositionally biased region" description="Polar residues" evidence="9">
    <location>
        <begin position="1534"/>
        <end position="1543"/>
    </location>
</feature>
<feature type="compositionally biased region" description="Low complexity" evidence="9">
    <location>
        <begin position="2155"/>
        <end position="2184"/>
    </location>
</feature>
<evidence type="ECO:0000256" key="9">
    <source>
        <dbReference type="SAM" id="MobiDB-lite"/>
    </source>
</evidence>
<feature type="compositionally biased region" description="Polar residues" evidence="9">
    <location>
        <begin position="2432"/>
        <end position="2446"/>
    </location>
</feature>
<feature type="compositionally biased region" description="Low complexity" evidence="9">
    <location>
        <begin position="933"/>
        <end position="944"/>
    </location>
</feature>
<comment type="similarity">
    <text evidence="2">Belongs to the Mediator complex subunit 1 family.</text>
</comment>
<keyword evidence="6" id="KW-0804">Transcription</keyword>
<feature type="compositionally biased region" description="Polar residues" evidence="9">
    <location>
        <begin position="1811"/>
        <end position="1843"/>
    </location>
</feature>